<keyword evidence="6 19" id="KW-0808">Transferase</keyword>
<keyword evidence="7" id="KW-0812">Transmembrane</keyword>
<dbReference type="Pfam" id="PF02518">
    <property type="entry name" value="HATPase_c"/>
    <property type="match status" value="1"/>
</dbReference>
<dbReference type="SUPFAM" id="SSF47384">
    <property type="entry name" value="Homodimeric domain of signal transducing histidine kinase"/>
    <property type="match status" value="1"/>
</dbReference>
<comment type="subcellular location">
    <subcellularLocation>
        <location evidence="2">Cell membrane</location>
        <topology evidence="2">Multi-pass membrane protein</topology>
    </subcellularLocation>
</comment>
<evidence type="ECO:0000256" key="5">
    <source>
        <dbReference type="ARBA" id="ARBA00022553"/>
    </source>
</evidence>
<keyword evidence="9 19" id="KW-0418">Kinase</keyword>
<keyword evidence="15" id="KW-0175">Coiled coil</keyword>
<evidence type="ECO:0000256" key="4">
    <source>
        <dbReference type="ARBA" id="ARBA00022475"/>
    </source>
</evidence>
<dbReference type="PANTHER" id="PTHR45339">
    <property type="entry name" value="HYBRID SIGNAL TRANSDUCTION HISTIDINE KINASE J"/>
    <property type="match status" value="1"/>
</dbReference>
<dbReference type="GO" id="GO:0005524">
    <property type="term" value="F:ATP binding"/>
    <property type="evidence" value="ECO:0007669"/>
    <property type="project" value="UniProtKB-KW"/>
</dbReference>
<evidence type="ECO:0000256" key="14">
    <source>
        <dbReference type="PROSITE-ProRule" id="PRU00169"/>
    </source>
</evidence>
<dbReference type="InterPro" id="IPR035965">
    <property type="entry name" value="PAS-like_dom_sf"/>
</dbReference>
<evidence type="ECO:0000256" key="7">
    <source>
        <dbReference type="ARBA" id="ARBA00022692"/>
    </source>
</evidence>
<dbReference type="SMART" id="SM00388">
    <property type="entry name" value="HisKA"/>
    <property type="match status" value="1"/>
</dbReference>
<dbReference type="InterPro" id="IPR036097">
    <property type="entry name" value="HisK_dim/P_sf"/>
</dbReference>
<feature type="domain" description="Response regulatory" evidence="17">
    <location>
        <begin position="801"/>
        <end position="922"/>
    </location>
</feature>
<proteinExistence type="predicted"/>
<feature type="domain" description="Histidine kinase" evidence="16">
    <location>
        <begin position="562"/>
        <end position="783"/>
    </location>
</feature>
<dbReference type="CDD" id="cd17546">
    <property type="entry name" value="REC_hyHK_CKI1_RcsC-like"/>
    <property type="match status" value="1"/>
</dbReference>
<evidence type="ECO:0000259" key="16">
    <source>
        <dbReference type="PROSITE" id="PS50109"/>
    </source>
</evidence>
<dbReference type="SUPFAM" id="SSF55785">
    <property type="entry name" value="PYP-like sensor domain (PAS domain)"/>
    <property type="match status" value="2"/>
</dbReference>
<evidence type="ECO:0000259" key="17">
    <source>
        <dbReference type="PROSITE" id="PS50110"/>
    </source>
</evidence>
<evidence type="ECO:0000256" key="2">
    <source>
        <dbReference type="ARBA" id="ARBA00004651"/>
    </source>
</evidence>
<dbReference type="InterPro" id="IPR013655">
    <property type="entry name" value="PAS_fold_3"/>
</dbReference>
<feature type="domain" description="Response regulatory" evidence="17">
    <location>
        <begin position="947"/>
        <end position="1067"/>
    </location>
</feature>
<dbReference type="InterPro" id="IPR036641">
    <property type="entry name" value="HPT_dom_sf"/>
</dbReference>
<dbReference type="InterPro" id="IPR000014">
    <property type="entry name" value="PAS"/>
</dbReference>
<dbReference type="Gene3D" id="1.20.120.160">
    <property type="entry name" value="HPT domain"/>
    <property type="match status" value="1"/>
</dbReference>
<evidence type="ECO:0000256" key="6">
    <source>
        <dbReference type="ARBA" id="ARBA00022679"/>
    </source>
</evidence>
<dbReference type="PROSITE" id="PS50110">
    <property type="entry name" value="RESPONSE_REGULATORY"/>
    <property type="match status" value="2"/>
</dbReference>
<keyword evidence="13" id="KW-0472">Membrane</keyword>
<evidence type="ECO:0000256" key="13">
    <source>
        <dbReference type="ARBA" id="ARBA00023136"/>
    </source>
</evidence>
<dbReference type="Gene3D" id="1.10.287.130">
    <property type="match status" value="1"/>
</dbReference>
<dbReference type="Gene3D" id="3.30.450.40">
    <property type="match status" value="1"/>
</dbReference>
<dbReference type="InterPro" id="IPR011006">
    <property type="entry name" value="CheY-like_superfamily"/>
</dbReference>
<dbReference type="InterPro" id="IPR013656">
    <property type="entry name" value="PAS_4"/>
</dbReference>
<keyword evidence="12" id="KW-0902">Two-component regulatory system</keyword>
<dbReference type="SUPFAM" id="SSF52172">
    <property type="entry name" value="CheY-like"/>
    <property type="match status" value="2"/>
</dbReference>
<evidence type="ECO:0000256" key="15">
    <source>
        <dbReference type="SAM" id="Coils"/>
    </source>
</evidence>
<evidence type="ECO:0000256" key="12">
    <source>
        <dbReference type="ARBA" id="ARBA00023012"/>
    </source>
</evidence>
<dbReference type="FunFam" id="1.10.287.130:FF:000003">
    <property type="entry name" value="Histidine kinase"/>
    <property type="match status" value="1"/>
</dbReference>
<dbReference type="Pfam" id="PF00072">
    <property type="entry name" value="Response_reg"/>
    <property type="match status" value="1"/>
</dbReference>
<dbReference type="SMART" id="SM00387">
    <property type="entry name" value="HATPase_c"/>
    <property type="match status" value="1"/>
</dbReference>
<feature type="coiled-coil region" evidence="15">
    <location>
        <begin position="235"/>
        <end position="269"/>
    </location>
</feature>
<dbReference type="InterPro" id="IPR003594">
    <property type="entry name" value="HATPase_dom"/>
</dbReference>
<dbReference type="InterPro" id="IPR001789">
    <property type="entry name" value="Sig_transdc_resp-reg_receiver"/>
</dbReference>
<dbReference type="Pfam" id="PF01590">
    <property type="entry name" value="GAF"/>
    <property type="match status" value="1"/>
</dbReference>
<dbReference type="InterPro" id="IPR003661">
    <property type="entry name" value="HisK_dim/P_dom"/>
</dbReference>
<dbReference type="Gene3D" id="3.30.565.10">
    <property type="entry name" value="Histidine kinase-like ATPase, C-terminal domain"/>
    <property type="match status" value="1"/>
</dbReference>
<evidence type="ECO:0000256" key="1">
    <source>
        <dbReference type="ARBA" id="ARBA00000085"/>
    </source>
</evidence>
<dbReference type="FunFam" id="3.30.565.10:FF:000010">
    <property type="entry name" value="Sensor histidine kinase RcsC"/>
    <property type="match status" value="1"/>
</dbReference>
<dbReference type="SUPFAM" id="SSF55874">
    <property type="entry name" value="ATPase domain of HSP90 chaperone/DNA topoisomerase II/histidine kinase"/>
    <property type="match status" value="1"/>
</dbReference>
<sequence>MPFKWDGPVREQALGLLDATVYQAVMDPETGALRMVWENGASPFLGFEAEELASEELLQRLFGVTYKDWLYHLQRAQEQNISFSWEHPVFTPDGEKNVRHRLAPTVSGRGVLGILQHVPPVAMDKDIKMQLEVLEGLPVGIYFIDLDYRMRWVNKLGMTQSHINWKNHYGEVCYELPFGRDTYCENCPVVRSHHKGVISTNELVMPNGATWLLTAMPIYSREGEKIGAVEVVTDVSEMAEVRRQTLETLQEHERQLREQNSALIALHAQPASEDVDPLTTIRGITETAARVLVSSSARVWIIRETQCDCVDVYERATGRHEPGRSVPLSLYDKYEERFSRERQVMITDTLTETAMPDVALMFRRSGIRSAMYCPIRLRGETLGFFSVEKEEPYEWGLEEQAFGASLADFTALIIGHARLREGERRISTLMSNLPGMAFRVHCAPGAFRFEFASEGAQFLTGYSAESFLKRGGASFSAIIHEDDRENVMAAHLMELSDDPLELIFRITRADGVMRWVWERSRVVARGEDGSLTYEGFYLDITARYQLKEAELASKAKSEFLATMSHEIRTPMNAIIGMSHLMLKTGLTPKQQDYAGKIDAAANTLLSIINDILDFSKIEAGKMQLDSAPFRVDDVMASLGALFCQRMAEKKLDLGFFVDKRVPVELVGDNLRISQVLTNLLSNAFKFTEKGEVSVTCTLAEETDTTALVRFTVTDTGIGMTQEEQKRIFSAFSQADASTTRRYGGTGLGLAISKMLVELMRGEITVTSEYGTGTSMSFTCLLEKCSTTPRPKALPPHLRGSRVIAAYRSPMSRDILQNLFEEMGFAFTGCETLEEAVTRIREAGPDAPYALAVFDVIFTSRAIDKAANALRASLPPASVPKMVVLASYMQDKSQAGVLPESVDGYMFRPVVRQNLFATVIDMLSPESAEPPALACLPGMITPRFSGQEILLVEDNLINQQVAVELLEDANVRVTVANNGQEALEIIRARMVSPAFDLIFMDLQMPVMDGYQATRLIRNDPRNAAIPVIAMTAHALDYERDKCMDLGMNAHISKPIEVHTLYRTLEQFLVPAGGAGQEEEEWLRLAGEAGFDTKAGLEHLGHNRVMYRTLLGQFHERYKNGSTMARQLHVQGQFREIATVARTIKGLAGSMGHGGLAAAAGALESAARSAMDTGGGMDVAGVFDQFAKTLEPVVEALGKAFTPCAEAPEELDMGTFRERLDAFEELLRHSDAEAREVFRELSQPLRTLAPEVFTDISQAISGFDFDAALEFIPAVRRKLS</sequence>
<dbReference type="PROSITE" id="PS50109">
    <property type="entry name" value="HIS_KIN"/>
    <property type="match status" value="1"/>
</dbReference>
<dbReference type="InterPro" id="IPR029016">
    <property type="entry name" value="GAF-like_dom_sf"/>
</dbReference>
<dbReference type="CDD" id="cd00130">
    <property type="entry name" value="PAS"/>
    <property type="match status" value="1"/>
</dbReference>
<evidence type="ECO:0000256" key="8">
    <source>
        <dbReference type="ARBA" id="ARBA00022741"/>
    </source>
</evidence>
<accession>A0A212K485</accession>
<dbReference type="EMBL" id="FLUQ01000002">
    <property type="protein sequence ID" value="SBW06534.1"/>
    <property type="molecule type" value="Genomic_DNA"/>
</dbReference>
<evidence type="ECO:0000256" key="9">
    <source>
        <dbReference type="ARBA" id="ARBA00022777"/>
    </source>
</evidence>
<dbReference type="GO" id="GO:0000155">
    <property type="term" value="F:phosphorelay sensor kinase activity"/>
    <property type="evidence" value="ECO:0007669"/>
    <property type="project" value="InterPro"/>
</dbReference>
<evidence type="ECO:0000256" key="10">
    <source>
        <dbReference type="ARBA" id="ARBA00022840"/>
    </source>
</evidence>
<dbReference type="Gene3D" id="3.40.50.2300">
    <property type="match status" value="2"/>
</dbReference>
<dbReference type="CDD" id="cd16922">
    <property type="entry name" value="HATPase_EvgS-ArcB-TorS-like"/>
    <property type="match status" value="1"/>
</dbReference>
<dbReference type="PRINTS" id="PR00344">
    <property type="entry name" value="BCTRLSENSOR"/>
</dbReference>
<dbReference type="Pfam" id="PF00512">
    <property type="entry name" value="HisKA"/>
    <property type="match status" value="1"/>
</dbReference>
<name>A0A212K485_9DELT</name>
<dbReference type="PANTHER" id="PTHR45339:SF1">
    <property type="entry name" value="HYBRID SIGNAL TRANSDUCTION HISTIDINE KINASE J"/>
    <property type="match status" value="1"/>
</dbReference>
<feature type="domain" description="PAS" evidence="18">
    <location>
        <begin position="422"/>
        <end position="498"/>
    </location>
</feature>
<dbReference type="Pfam" id="PF08447">
    <property type="entry name" value="PAS_3"/>
    <property type="match status" value="1"/>
</dbReference>
<reference evidence="19" key="1">
    <citation type="submission" date="2016-04" db="EMBL/GenBank/DDBJ databases">
        <authorList>
            <person name="Evans L.H."/>
            <person name="Alamgir A."/>
            <person name="Owens N."/>
            <person name="Weber N.D."/>
            <person name="Virtaneva K."/>
            <person name="Barbian K."/>
            <person name="Babar A."/>
            <person name="Rosenke K."/>
        </authorList>
    </citation>
    <scope>NUCLEOTIDE SEQUENCE</scope>
    <source>
        <strain evidence="19">86</strain>
    </source>
</reference>
<evidence type="ECO:0000256" key="11">
    <source>
        <dbReference type="ARBA" id="ARBA00022989"/>
    </source>
</evidence>
<dbReference type="SUPFAM" id="SSF47226">
    <property type="entry name" value="Histidine-containing phosphotransfer domain, HPT domain"/>
    <property type="match status" value="1"/>
</dbReference>
<evidence type="ECO:0000313" key="19">
    <source>
        <dbReference type="EMBL" id="SBW06534.1"/>
    </source>
</evidence>
<dbReference type="SMART" id="SM00065">
    <property type="entry name" value="GAF"/>
    <property type="match status" value="1"/>
</dbReference>
<keyword evidence="10" id="KW-0067">ATP-binding</keyword>
<feature type="modified residue" description="4-aspartylphosphate" evidence="14">
    <location>
        <position position="854"/>
    </location>
</feature>
<feature type="modified residue" description="4-aspartylphosphate" evidence="14">
    <location>
        <position position="1000"/>
    </location>
</feature>
<comment type="catalytic activity">
    <reaction evidence="1">
        <text>ATP + protein L-histidine = ADP + protein N-phospho-L-histidine.</text>
        <dbReference type="EC" id="2.7.13.3"/>
    </reaction>
</comment>
<keyword evidence="5 14" id="KW-0597">Phosphoprotein</keyword>
<dbReference type="CDD" id="cd00082">
    <property type="entry name" value="HisKA"/>
    <property type="match status" value="1"/>
</dbReference>
<organism evidence="19">
    <name type="scientific">uncultured delta proteobacterium</name>
    <dbReference type="NCBI Taxonomy" id="34034"/>
    <lineage>
        <taxon>Bacteria</taxon>
        <taxon>Deltaproteobacteria</taxon>
        <taxon>environmental samples</taxon>
    </lineage>
</organism>
<dbReference type="InterPro" id="IPR004358">
    <property type="entry name" value="Sig_transdc_His_kin-like_C"/>
</dbReference>
<dbReference type="NCBIfam" id="TIGR00229">
    <property type="entry name" value="sensory_box"/>
    <property type="match status" value="1"/>
</dbReference>
<dbReference type="GO" id="GO:0005886">
    <property type="term" value="C:plasma membrane"/>
    <property type="evidence" value="ECO:0007669"/>
    <property type="project" value="UniProtKB-SubCell"/>
</dbReference>
<protein>
    <recommendedName>
        <fullName evidence="3">histidine kinase</fullName>
        <ecNumber evidence="3">2.7.13.3</ecNumber>
    </recommendedName>
</protein>
<dbReference type="SMART" id="SM00448">
    <property type="entry name" value="REC"/>
    <property type="match status" value="1"/>
</dbReference>
<dbReference type="InterPro" id="IPR003018">
    <property type="entry name" value="GAF"/>
</dbReference>
<keyword evidence="11" id="KW-1133">Transmembrane helix</keyword>
<dbReference type="AlphaFoldDB" id="A0A212K485"/>
<dbReference type="PROSITE" id="PS50112">
    <property type="entry name" value="PAS"/>
    <property type="match status" value="1"/>
</dbReference>
<keyword evidence="8" id="KW-0547">Nucleotide-binding</keyword>
<dbReference type="SUPFAM" id="SSF55781">
    <property type="entry name" value="GAF domain-like"/>
    <property type="match status" value="1"/>
</dbReference>
<keyword evidence="4" id="KW-1003">Cell membrane</keyword>
<dbReference type="InterPro" id="IPR005467">
    <property type="entry name" value="His_kinase_dom"/>
</dbReference>
<dbReference type="InterPro" id="IPR036890">
    <property type="entry name" value="HATPase_C_sf"/>
</dbReference>
<gene>
    <name evidence="19" type="ORF">KL86DPRO_20677</name>
</gene>
<dbReference type="EC" id="2.7.13.3" evidence="3"/>
<dbReference type="Pfam" id="PF08448">
    <property type="entry name" value="PAS_4"/>
    <property type="match status" value="1"/>
</dbReference>
<dbReference type="Gene3D" id="3.30.450.20">
    <property type="entry name" value="PAS domain"/>
    <property type="match status" value="2"/>
</dbReference>
<evidence type="ECO:0000256" key="3">
    <source>
        <dbReference type="ARBA" id="ARBA00012438"/>
    </source>
</evidence>
<evidence type="ECO:0000259" key="18">
    <source>
        <dbReference type="PROSITE" id="PS50112"/>
    </source>
</evidence>